<name>A0ABS8SZ18_DATST</name>
<comment type="caution">
    <text evidence="1">The sequence shown here is derived from an EMBL/GenBank/DDBJ whole genome shotgun (WGS) entry which is preliminary data.</text>
</comment>
<evidence type="ECO:0000313" key="2">
    <source>
        <dbReference type="Proteomes" id="UP000823775"/>
    </source>
</evidence>
<evidence type="ECO:0000313" key="1">
    <source>
        <dbReference type="EMBL" id="MCD7463704.1"/>
    </source>
</evidence>
<dbReference type="EMBL" id="JACEIK010000906">
    <property type="protein sequence ID" value="MCD7463704.1"/>
    <property type="molecule type" value="Genomic_DNA"/>
</dbReference>
<sequence length="158" mass="17487">MGEIIVEQLHRKALQQTTFVPFLVLISLLCLKIECTYYRPLDKMWRAEGFFDSATKRDKDSPTFIKINLNSCLSNSLNLDVSDDASVSPFATRPVSSPLVVEKLGSLCAPVDVLKGEGAAFREETDGRKAMVFPMGIDLNIPAMVLDSPIVEKSHPDN</sequence>
<accession>A0ABS8SZ18</accession>
<gene>
    <name evidence="1" type="ORF">HAX54_051183</name>
</gene>
<reference evidence="1 2" key="1">
    <citation type="journal article" date="2021" name="BMC Genomics">
        <title>Datura genome reveals duplications of psychoactive alkaloid biosynthetic genes and high mutation rate following tissue culture.</title>
        <authorList>
            <person name="Rajewski A."/>
            <person name="Carter-House D."/>
            <person name="Stajich J."/>
            <person name="Litt A."/>
        </authorList>
    </citation>
    <scope>NUCLEOTIDE SEQUENCE [LARGE SCALE GENOMIC DNA]</scope>
    <source>
        <strain evidence="1">AR-01</strain>
    </source>
</reference>
<dbReference type="Proteomes" id="UP000823775">
    <property type="component" value="Unassembled WGS sequence"/>
</dbReference>
<keyword evidence="2" id="KW-1185">Reference proteome</keyword>
<organism evidence="1 2">
    <name type="scientific">Datura stramonium</name>
    <name type="common">Jimsonweed</name>
    <name type="synonym">Common thornapple</name>
    <dbReference type="NCBI Taxonomy" id="4076"/>
    <lineage>
        <taxon>Eukaryota</taxon>
        <taxon>Viridiplantae</taxon>
        <taxon>Streptophyta</taxon>
        <taxon>Embryophyta</taxon>
        <taxon>Tracheophyta</taxon>
        <taxon>Spermatophyta</taxon>
        <taxon>Magnoliopsida</taxon>
        <taxon>eudicotyledons</taxon>
        <taxon>Gunneridae</taxon>
        <taxon>Pentapetalae</taxon>
        <taxon>asterids</taxon>
        <taxon>lamiids</taxon>
        <taxon>Solanales</taxon>
        <taxon>Solanaceae</taxon>
        <taxon>Solanoideae</taxon>
        <taxon>Datureae</taxon>
        <taxon>Datura</taxon>
    </lineage>
</organism>
<protein>
    <submittedName>
        <fullName evidence="1">Uncharacterized protein</fullName>
    </submittedName>
</protein>
<proteinExistence type="predicted"/>